<dbReference type="SUPFAM" id="SSF49503">
    <property type="entry name" value="Cupredoxins"/>
    <property type="match status" value="3"/>
</dbReference>
<dbReference type="FunFam" id="2.60.40.420:FF:000045">
    <property type="entry name" value="Laccase 2"/>
    <property type="match status" value="1"/>
</dbReference>
<evidence type="ECO:0000256" key="2">
    <source>
        <dbReference type="ARBA" id="ARBA00022723"/>
    </source>
</evidence>
<keyword evidence="2" id="KW-0479">Metal-binding</keyword>
<comment type="similarity">
    <text evidence="1">Belongs to the multicopper oxidase family.</text>
</comment>
<gene>
    <name evidence="9" type="ORF">EC973_006580</name>
</gene>
<dbReference type="InterPro" id="IPR008972">
    <property type="entry name" value="Cupredoxin"/>
</dbReference>
<evidence type="ECO:0000256" key="3">
    <source>
        <dbReference type="ARBA" id="ARBA00023002"/>
    </source>
</evidence>
<dbReference type="InterPro" id="IPR011706">
    <property type="entry name" value="Cu-oxidase_C"/>
</dbReference>
<dbReference type="Proteomes" id="UP000605846">
    <property type="component" value="Unassembled WGS sequence"/>
</dbReference>
<feature type="domain" description="Plastocyanin-like" evidence="7">
    <location>
        <begin position="396"/>
        <end position="554"/>
    </location>
</feature>
<name>A0A8H7BR06_9FUNG</name>
<dbReference type="Pfam" id="PF07732">
    <property type="entry name" value="Cu-oxidase_3"/>
    <property type="match status" value="1"/>
</dbReference>
<dbReference type="CDD" id="cd04205">
    <property type="entry name" value="CuRO_2_LCC_like"/>
    <property type="match status" value="1"/>
</dbReference>
<dbReference type="PROSITE" id="PS00079">
    <property type="entry name" value="MULTICOPPER_OXIDASE1"/>
    <property type="match status" value="1"/>
</dbReference>
<comment type="caution">
    <text evidence="9">The sequence shown here is derived from an EMBL/GenBank/DDBJ whole genome shotgun (WGS) entry which is preliminary data.</text>
</comment>
<dbReference type="InterPro" id="IPR011707">
    <property type="entry name" value="Cu-oxidase-like_N"/>
</dbReference>
<dbReference type="PANTHER" id="PTHR11709:SF394">
    <property type="entry name" value="FI03373P-RELATED"/>
    <property type="match status" value="1"/>
</dbReference>
<protein>
    <recommendedName>
        <fullName evidence="11">L-ascorbate oxidase</fullName>
    </recommendedName>
</protein>
<evidence type="ECO:0000259" key="6">
    <source>
        <dbReference type="Pfam" id="PF00394"/>
    </source>
</evidence>
<feature type="domain" description="Plastocyanin-like" evidence="8">
    <location>
        <begin position="35"/>
        <end position="153"/>
    </location>
</feature>
<keyword evidence="5" id="KW-0732">Signal</keyword>
<dbReference type="InterPro" id="IPR045087">
    <property type="entry name" value="Cu-oxidase_fam"/>
</dbReference>
<keyword evidence="4" id="KW-0186">Copper</keyword>
<sequence>MARRFLLLLLLIAGAWADDIRRSIKYYELNITSGVLNPDCSNYTGHALLINGQLPGPTIRITEGDRVHITVRNNIPASNGNSSAISIHFHGLRQYNSISADGVPFLTQYPIQPGGHYVYEFNVVNQAGTYFYHAHTGLQESTVFGAFIVYESEKARPGSNKKLIAGPYAYDEERLVMLSEWWHRDQVEFEDYLLGPKFNRIPEAESILLNGRTVYENRHSTSRCKGYSTIDIDHGKTYRLRIVGATTFRTLSFSIENHNMTIIEIDGELIQPYHTSILEVTTGQRFSVLIHGDQPSGSEHVVGTSRRWAEGVSPFSNGKALLRYNKKGMAAPTHVLGNLTFPKEETGWIWNQLEPVYGVDPVARRPASRTIILRTTDKKLEDGSSRWYINGISYEDSKVPILNQILRNERKAPSLRYLTNGYDPLLGTYPLQNREIVDFVLQSTRNRNGTLPCRSHPWHTHGHSHWEIARGKGQYIEERDGHTRNILNPIFKDLTLVYPTEDEKYHKSTVTDEFVGCGWSKVRIIADNPGIWAMHCHNTPHMLMGMMIALEESPELIHEIAY</sequence>
<evidence type="ECO:0000259" key="8">
    <source>
        <dbReference type="Pfam" id="PF07732"/>
    </source>
</evidence>
<organism evidence="9 10">
    <name type="scientific">Apophysomyces ossiformis</name>
    <dbReference type="NCBI Taxonomy" id="679940"/>
    <lineage>
        <taxon>Eukaryota</taxon>
        <taxon>Fungi</taxon>
        <taxon>Fungi incertae sedis</taxon>
        <taxon>Mucoromycota</taxon>
        <taxon>Mucoromycotina</taxon>
        <taxon>Mucoromycetes</taxon>
        <taxon>Mucorales</taxon>
        <taxon>Mucorineae</taxon>
        <taxon>Mucoraceae</taxon>
        <taxon>Apophysomyces</taxon>
    </lineage>
</organism>
<dbReference type="Gene3D" id="2.60.40.420">
    <property type="entry name" value="Cupredoxins - blue copper proteins"/>
    <property type="match status" value="3"/>
</dbReference>
<accession>A0A8H7BR06</accession>
<evidence type="ECO:0000313" key="9">
    <source>
        <dbReference type="EMBL" id="KAF7728186.1"/>
    </source>
</evidence>
<evidence type="ECO:0000256" key="5">
    <source>
        <dbReference type="SAM" id="SignalP"/>
    </source>
</evidence>
<dbReference type="Pfam" id="PF07731">
    <property type="entry name" value="Cu-oxidase_2"/>
    <property type="match status" value="1"/>
</dbReference>
<feature type="signal peptide" evidence="5">
    <location>
        <begin position="1"/>
        <end position="17"/>
    </location>
</feature>
<feature type="chain" id="PRO_5034323734" description="L-ascorbate oxidase" evidence="5">
    <location>
        <begin position="18"/>
        <end position="562"/>
    </location>
</feature>
<evidence type="ECO:0000256" key="4">
    <source>
        <dbReference type="ARBA" id="ARBA00023008"/>
    </source>
</evidence>
<evidence type="ECO:0008006" key="11">
    <source>
        <dbReference type="Google" id="ProtNLM"/>
    </source>
</evidence>
<proteinExistence type="inferred from homology"/>
<dbReference type="InterPro" id="IPR002355">
    <property type="entry name" value="Cu_oxidase_Cu_BS"/>
</dbReference>
<reference evidence="9" key="1">
    <citation type="submission" date="2020-01" db="EMBL/GenBank/DDBJ databases">
        <title>Genome Sequencing of Three Apophysomyces-Like Fungal Strains Confirms a Novel Fungal Genus in the Mucoromycota with divergent Burkholderia-like Endosymbiotic Bacteria.</title>
        <authorList>
            <person name="Stajich J.E."/>
            <person name="Macias A.M."/>
            <person name="Carter-House D."/>
            <person name="Lovett B."/>
            <person name="Kasson L.R."/>
            <person name="Berry K."/>
            <person name="Grigoriev I."/>
            <person name="Chang Y."/>
            <person name="Spatafora J."/>
            <person name="Kasson M.T."/>
        </authorList>
    </citation>
    <scope>NUCLEOTIDE SEQUENCE</scope>
    <source>
        <strain evidence="9">NRRL A-21654</strain>
    </source>
</reference>
<feature type="domain" description="Plastocyanin-like" evidence="6">
    <location>
        <begin position="173"/>
        <end position="297"/>
    </location>
</feature>
<dbReference type="AlphaFoldDB" id="A0A8H7BR06"/>
<dbReference type="InterPro" id="IPR033138">
    <property type="entry name" value="Cu_oxidase_CS"/>
</dbReference>
<evidence type="ECO:0000256" key="1">
    <source>
        <dbReference type="ARBA" id="ARBA00010609"/>
    </source>
</evidence>
<dbReference type="GO" id="GO:0005507">
    <property type="term" value="F:copper ion binding"/>
    <property type="evidence" value="ECO:0007669"/>
    <property type="project" value="InterPro"/>
</dbReference>
<dbReference type="OrthoDB" id="2121828at2759"/>
<keyword evidence="10" id="KW-1185">Reference proteome</keyword>
<evidence type="ECO:0000313" key="10">
    <source>
        <dbReference type="Proteomes" id="UP000605846"/>
    </source>
</evidence>
<dbReference type="PROSITE" id="PS00080">
    <property type="entry name" value="MULTICOPPER_OXIDASE2"/>
    <property type="match status" value="1"/>
</dbReference>
<dbReference type="InterPro" id="IPR001117">
    <property type="entry name" value="Cu-oxidase_2nd"/>
</dbReference>
<dbReference type="GO" id="GO:0016491">
    <property type="term" value="F:oxidoreductase activity"/>
    <property type="evidence" value="ECO:0007669"/>
    <property type="project" value="UniProtKB-KW"/>
</dbReference>
<dbReference type="Pfam" id="PF00394">
    <property type="entry name" value="Cu-oxidase"/>
    <property type="match status" value="1"/>
</dbReference>
<dbReference type="CDD" id="cd04206">
    <property type="entry name" value="CuRO_1_LCC_like"/>
    <property type="match status" value="1"/>
</dbReference>
<keyword evidence="3" id="KW-0560">Oxidoreductase</keyword>
<dbReference type="EMBL" id="JABAYA010000042">
    <property type="protein sequence ID" value="KAF7728186.1"/>
    <property type="molecule type" value="Genomic_DNA"/>
</dbReference>
<evidence type="ECO:0000259" key="7">
    <source>
        <dbReference type="Pfam" id="PF07731"/>
    </source>
</evidence>
<dbReference type="PANTHER" id="PTHR11709">
    <property type="entry name" value="MULTI-COPPER OXIDASE"/>
    <property type="match status" value="1"/>
</dbReference>